<dbReference type="Proteomes" id="UP001548189">
    <property type="component" value="Unassembled WGS sequence"/>
</dbReference>
<comment type="caution">
    <text evidence="1">The sequence shown here is derived from an EMBL/GenBank/DDBJ whole genome shotgun (WGS) entry which is preliminary data.</text>
</comment>
<dbReference type="Gene3D" id="3.30.1490.300">
    <property type="match status" value="1"/>
</dbReference>
<dbReference type="InterPro" id="IPR043129">
    <property type="entry name" value="ATPase_NBD"/>
</dbReference>
<dbReference type="CDD" id="cd24049">
    <property type="entry name" value="ASKHA_NBD_PilM"/>
    <property type="match status" value="1"/>
</dbReference>
<sequence length="355" mass="38635">MLAKLFGSKKTSLVGIDISSTACKLLELGKVGNRYRVESYAVEPLPQDAMADRDIRDPEVIGEALKRVISRSGTNLKHAAVAVAGSSVITKIIQMDKGLSEEEMEKQIEVEADQYIPYPLEEVALDFQILGESEKVPDKVDVLLAASRSENVYSRVDALELAGLTAKVVDVEAYAIERSFRLLANQLPDQGEGQIIAVADIGATNTSLSVMEDFNTIYTREQTFGGSQLTEEIQRRYGLSFEEAGMAKKQGGLPDDYEPEVLEPFKEAIIQQISRSLQFFYGSSQYGEVDHIVLAGGCSIIDGLEDMIEERLGTTASIANPFADMSLSTKVNAQALSSDAPSLVICCGLALRSFD</sequence>
<gene>
    <name evidence="1" type="ORF">ABVT43_14280</name>
</gene>
<proteinExistence type="predicted"/>
<reference evidence="1 2" key="1">
    <citation type="submission" date="2024-06" db="EMBL/GenBank/DDBJ databases">
        <authorList>
            <person name="Li F."/>
        </authorList>
    </citation>
    <scope>NUCLEOTIDE SEQUENCE [LARGE SCALE GENOMIC DNA]</scope>
    <source>
        <strain evidence="1 2">GXAS 311</strain>
    </source>
</reference>
<evidence type="ECO:0000313" key="1">
    <source>
        <dbReference type="EMBL" id="MET1256304.1"/>
    </source>
</evidence>
<dbReference type="PIRSF" id="PIRSF019169">
    <property type="entry name" value="PilM"/>
    <property type="match status" value="1"/>
</dbReference>
<dbReference type="NCBIfam" id="TIGR01175">
    <property type="entry name" value="pilM"/>
    <property type="match status" value="1"/>
</dbReference>
<dbReference type="PANTHER" id="PTHR32432:SF3">
    <property type="entry name" value="ETHANOLAMINE UTILIZATION PROTEIN EUTJ"/>
    <property type="match status" value="1"/>
</dbReference>
<dbReference type="InterPro" id="IPR005883">
    <property type="entry name" value="PilM"/>
</dbReference>
<organism evidence="1 2">
    <name type="scientific">Aliikangiella maris</name>
    <dbReference type="NCBI Taxonomy" id="3162458"/>
    <lineage>
        <taxon>Bacteria</taxon>
        <taxon>Pseudomonadati</taxon>
        <taxon>Pseudomonadota</taxon>
        <taxon>Gammaproteobacteria</taxon>
        <taxon>Oceanospirillales</taxon>
        <taxon>Pleioneaceae</taxon>
        <taxon>Aliikangiella</taxon>
    </lineage>
</organism>
<dbReference type="Gene3D" id="3.30.420.40">
    <property type="match status" value="2"/>
</dbReference>
<protein>
    <submittedName>
        <fullName evidence="1">Pilus assembly protein PilM</fullName>
    </submittedName>
</protein>
<dbReference type="Pfam" id="PF11104">
    <property type="entry name" value="PilM_2"/>
    <property type="match status" value="1"/>
</dbReference>
<dbReference type="SUPFAM" id="SSF53067">
    <property type="entry name" value="Actin-like ATPase domain"/>
    <property type="match status" value="2"/>
</dbReference>
<dbReference type="EMBL" id="JBEVCJ010000020">
    <property type="protein sequence ID" value="MET1256304.1"/>
    <property type="molecule type" value="Genomic_DNA"/>
</dbReference>
<dbReference type="InterPro" id="IPR050696">
    <property type="entry name" value="FtsA/MreB"/>
</dbReference>
<name>A0ABV2BWI2_9GAMM</name>
<accession>A0ABV2BWI2</accession>
<evidence type="ECO:0000313" key="2">
    <source>
        <dbReference type="Proteomes" id="UP001548189"/>
    </source>
</evidence>
<dbReference type="PANTHER" id="PTHR32432">
    <property type="entry name" value="CELL DIVISION PROTEIN FTSA-RELATED"/>
    <property type="match status" value="1"/>
</dbReference>
<keyword evidence="2" id="KW-1185">Reference proteome</keyword>